<evidence type="ECO:0000256" key="3">
    <source>
        <dbReference type="ARBA" id="ARBA00022692"/>
    </source>
</evidence>
<feature type="transmembrane region" description="Helical" evidence="9">
    <location>
        <begin position="539"/>
        <end position="561"/>
    </location>
</feature>
<dbReference type="InterPro" id="IPR013525">
    <property type="entry name" value="ABC2_TM"/>
</dbReference>
<organism evidence="11 12">
    <name type="scientific">Plasmodium knowlesi</name>
    <dbReference type="NCBI Taxonomy" id="5850"/>
    <lineage>
        <taxon>Eukaryota</taxon>
        <taxon>Sar</taxon>
        <taxon>Alveolata</taxon>
        <taxon>Apicomplexa</taxon>
        <taxon>Aconoidasida</taxon>
        <taxon>Haemosporida</taxon>
        <taxon>Plasmodiidae</taxon>
        <taxon>Plasmodium</taxon>
        <taxon>Plasmodium (Plasmodium)</taxon>
    </lineage>
</organism>
<keyword evidence="2" id="KW-0813">Transport</keyword>
<feature type="transmembrane region" description="Helical" evidence="9">
    <location>
        <begin position="653"/>
        <end position="675"/>
    </location>
</feature>
<dbReference type="PANTHER" id="PTHR48041">
    <property type="entry name" value="ABC TRANSPORTER G FAMILY MEMBER 28"/>
    <property type="match status" value="1"/>
</dbReference>
<dbReference type="VEuPathDB" id="PlasmoDB:PKA1H_130037800"/>
<evidence type="ECO:0000313" key="12">
    <source>
        <dbReference type="Proteomes" id="UP000195012"/>
    </source>
</evidence>
<dbReference type="Proteomes" id="UP000195012">
    <property type="component" value="Unassembled WGS sequence"/>
</dbReference>
<keyword evidence="3 9" id="KW-0812">Transmembrane</keyword>
<evidence type="ECO:0000259" key="10">
    <source>
        <dbReference type="PROSITE" id="PS50893"/>
    </source>
</evidence>
<evidence type="ECO:0000313" key="11">
    <source>
        <dbReference type="EMBL" id="OTN67723.1"/>
    </source>
</evidence>
<dbReference type="CDD" id="cd03213">
    <property type="entry name" value="ABCG_EPDR"/>
    <property type="match status" value="1"/>
</dbReference>
<comment type="subcellular location">
    <subcellularLocation>
        <location evidence="1">Membrane</location>
        <topology evidence="1">Multi-pass membrane protein</topology>
    </subcellularLocation>
</comment>
<evidence type="ECO:0000256" key="5">
    <source>
        <dbReference type="ARBA" id="ARBA00022840"/>
    </source>
</evidence>
<feature type="region of interest" description="Disordered" evidence="8">
    <location>
        <begin position="1"/>
        <end position="37"/>
    </location>
</feature>
<keyword evidence="7 9" id="KW-0472">Membrane</keyword>
<proteinExistence type="predicted"/>
<dbReference type="PROSITE" id="PS00211">
    <property type="entry name" value="ABC_TRANSPORTER_1"/>
    <property type="match status" value="1"/>
</dbReference>
<keyword evidence="4" id="KW-0547">Nucleotide-binding</keyword>
<dbReference type="InterPro" id="IPR003439">
    <property type="entry name" value="ABC_transporter-like_ATP-bd"/>
</dbReference>
<dbReference type="InterPro" id="IPR027417">
    <property type="entry name" value="P-loop_NTPase"/>
</dbReference>
<dbReference type="SUPFAM" id="SSF52540">
    <property type="entry name" value="P-loop containing nucleoside triphosphate hydrolases"/>
    <property type="match status" value="1"/>
</dbReference>
<dbReference type="OMA" id="MPRHLTY"/>
<keyword evidence="5" id="KW-0067">ATP-binding</keyword>
<dbReference type="FunFam" id="3.40.50.300:FF:001510">
    <property type="entry name" value="ABC transporter G family member 2"/>
    <property type="match status" value="1"/>
</dbReference>
<dbReference type="InterPro" id="IPR003593">
    <property type="entry name" value="AAA+_ATPase"/>
</dbReference>
<dbReference type="GO" id="GO:0005524">
    <property type="term" value="F:ATP binding"/>
    <property type="evidence" value="ECO:0007669"/>
    <property type="project" value="UniProtKB-KW"/>
</dbReference>
<dbReference type="Gene3D" id="3.40.50.300">
    <property type="entry name" value="P-loop containing nucleotide triphosphate hydrolases"/>
    <property type="match status" value="1"/>
</dbReference>
<accession>A0A1Y3DSE8</accession>
<dbReference type="SMART" id="SM00382">
    <property type="entry name" value="AAA"/>
    <property type="match status" value="1"/>
</dbReference>
<feature type="transmembrane region" description="Helical" evidence="9">
    <location>
        <begin position="567"/>
        <end position="586"/>
    </location>
</feature>
<gene>
    <name evidence="11" type="primary">ABCG2</name>
    <name evidence="11" type="ORF">PKNOH_S05376800</name>
</gene>
<dbReference type="PROSITE" id="PS50893">
    <property type="entry name" value="ABC_TRANSPORTER_2"/>
    <property type="match status" value="1"/>
</dbReference>
<evidence type="ECO:0000256" key="6">
    <source>
        <dbReference type="ARBA" id="ARBA00022989"/>
    </source>
</evidence>
<protein>
    <submittedName>
        <fullName evidence="11">Putative ABC transporter</fullName>
    </submittedName>
</protein>
<dbReference type="VEuPathDB" id="PlasmoDB:PKNOH_S05376800"/>
<feature type="transmembrane region" description="Helical" evidence="9">
    <location>
        <begin position="453"/>
        <end position="473"/>
    </location>
</feature>
<dbReference type="GO" id="GO:0016020">
    <property type="term" value="C:membrane"/>
    <property type="evidence" value="ECO:0007669"/>
    <property type="project" value="UniProtKB-SubCell"/>
</dbReference>
<feature type="compositionally biased region" description="Basic and acidic residues" evidence="8">
    <location>
        <begin position="1"/>
        <end position="29"/>
    </location>
</feature>
<evidence type="ECO:0000256" key="1">
    <source>
        <dbReference type="ARBA" id="ARBA00004141"/>
    </source>
</evidence>
<evidence type="ECO:0000256" key="4">
    <source>
        <dbReference type="ARBA" id="ARBA00022741"/>
    </source>
</evidence>
<dbReference type="PANTHER" id="PTHR48041:SF139">
    <property type="entry name" value="PROTEIN SCARLET"/>
    <property type="match status" value="1"/>
</dbReference>
<evidence type="ECO:0000256" key="7">
    <source>
        <dbReference type="ARBA" id="ARBA00023136"/>
    </source>
</evidence>
<evidence type="ECO:0000256" key="8">
    <source>
        <dbReference type="SAM" id="MobiDB-lite"/>
    </source>
</evidence>
<feature type="transmembrane region" description="Helical" evidence="9">
    <location>
        <begin position="505"/>
        <end position="527"/>
    </location>
</feature>
<evidence type="ECO:0000256" key="2">
    <source>
        <dbReference type="ARBA" id="ARBA00022448"/>
    </source>
</evidence>
<evidence type="ECO:0000256" key="9">
    <source>
        <dbReference type="SAM" id="Phobius"/>
    </source>
</evidence>
<sequence length="684" mass="77882">MEAPTKDVPTKDVPTKDVPTKDVPTKDVPTKNVPTKDVPTPYDKIKYEFSDVKYTVDHGKLEILHGIKGILLPQTITVIMGPSGSGKTTLLNILSMKVTEGVEGKFLINDSNRSKSIKSYMGYVLQDDYFFSRLTVYETIEFTAKLKLDIRDKGKLRELVHSVLDIMSLTHVKDTIVGDAFVRGISGGQRKRLSIANEILSNPPLLLMDEPTSGLDSSSALSLVECIQRIATISNTTIISSLHQPSSQVFGKFDRLIAITNGYIIYHGKTTHLSKYLKKVGFICPYGWNIADYLMDVLCNIKYESILLENYNKYLRYDKEVGYYMDIDSIDNQVIHDDYDSLLAKEGNESKDLQSNNKSPLLIRKNTSKISIQEINNAREQDLEKLKAVEVLISLQEKKTPYIRQNFFLFTRGLKKIIIDEITIVKVIDLVVILTLFGFLWSKTFKKDTEDGIIDTIGAIFFILSYWTFYPAYLSLYSFPSEREVIAKERNMKTFQVSNYFFSKLFVEFIFFFTLIAFWILITHLILYGTLKLGVYVSYVLVTLLNALISSSLGYFISTLFDNFSKAVSFLSVVLLTMTLTNGFYVEIAKLQVPFRYLQWLSYQTYSASVLAKIKFDNALIQCSEDNLSTVCQTVGSFPGNVIIEKRFATLHISYSVFMLISFYVVIKAATYASLRWSHALRMK</sequence>
<dbReference type="InterPro" id="IPR050352">
    <property type="entry name" value="ABCG_transporters"/>
</dbReference>
<comment type="caution">
    <text evidence="11">The sequence shown here is derived from an EMBL/GenBank/DDBJ whole genome shotgun (WGS) entry which is preliminary data.</text>
</comment>
<dbReference type="OrthoDB" id="184675at2759"/>
<keyword evidence="6 9" id="KW-1133">Transmembrane helix</keyword>
<dbReference type="InterPro" id="IPR017871">
    <property type="entry name" value="ABC_transporter-like_CS"/>
</dbReference>
<dbReference type="Pfam" id="PF01061">
    <property type="entry name" value="ABC2_membrane"/>
    <property type="match status" value="1"/>
</dbReference>
<dbReference type="GO" id="GO:0016887">
    <property type="term" value="F:ATP hydrolysis activity"/>
    <property type="evidence" value="ECO:0007669"/>
    <property type="project" value="InterPro"/>
</dbReference>
<feature type="domain" description="ABC transporter" evidence="10">
    <location>
        <begin position="47"/>
        <end position="286"/>
    </location>
</feature>
<dbReference type="EMBL" id="NETL01000019">
    <property type="protein sequence ID" value="OTN67723.1"/>
    <property type="molecule type" value="Genomic_DNA"/>
</dbReference>
<reference evidence="11 12" key="1">
    <citation type="submission" date="2017-05" db="EMBL/GenBank/DDBJ databases">
        <title>PacBio assembly of a Plasmodium knowlesi genome sequence with Hi-C correction and manual annotation of the SICAvar gene family.</title>
        <authorList>
            <person name="Lapp S.A."/>
            <person name="Geraldo J.A."/>
            <person name="Chien J.-T."/>
            <person name="Ay F."/>
            <person name="Pakala S.B."/>
            <person name="Batugedara G."/>
            <person name="Humphrey J.C."/>
            <person name="Debarry J.D."/>
            <person name="Le Roch K.G."/>
            <person name="Galinski M.R."/>
            <person name="Kissinger J.C."/>
        </authorList>
    </citation>
    <scope>NUCLEOTIDE SEQUENCE [LARGE SCALE GENOMIC DNA]</scope>
    <source>
        <strain evidence="12">Malayan Strain Pk1 (A+)</strain>
    </source>
</reference>
<name>A0A1Y3DSE8_PLAKN</name>
<dbReference type="eggNOG" id="KOG0061">
    <property type="taxonomic scope" value="Eukaryota"/>
</dbReference>
<dbReference type="AlphaFoldDB" id="A0A1Y3DSE8"/>
<feature type="transmembrane region" description="Helical" evidence="9">
    <location>
        <begin position="422"/>
        <end position="441"/>
    </location>
</feature>
<dbReference type="Pfam" id="PF00005">
    <property type="entry name" value="ABC_tran"/>
    <property type="match status" value="1"/>
</dbReference>
<dbReference type="VEuPathDB" id="PlasmoDB:PKNH_1332200"/>
<dbReference type="GO" id="GO:0140359">
    <property type="term" value="F:ABC-type transporter activity"/>
    <property type="evidence" value="ECO:0007669"/>
    <property type="project" value="InterPro"/>
</dbReference>